<dbReference type="Proteomes" id="UP000002640">
    <property type="component" value="Unassembled WGS sequence"/>
</dbReference>
<keyword evidence="3" id="KW-1185">Reference proteome</keyword>
<dbReference type="RefSeq" id="XP_009523691.1">
    <property type="nucleotide sequence ID" value="XM_009525396.1"/>
</dbReference>
<evidence type="ECO:0000313" key="2">
    <source>
        <dbReference type="EMBL" id="EGZ20974.1"/>
    </source>
</evidence>
<sequence length="71" mass="8356">MSIVLGVECFRDHRYNSATQQWEVLVSWRGLQDIEDSWEPLETMLRDVPVLVANYAEQQQDEEFKAQLDKA</sequence>
<dbReference type="SUPFAM" id="SSF54160">
    <property type="entry name" value="Chromo domain-like"/>
    <property type="match status" value="1"/>
</dbReference>
<feature type="domain" description="Chromo" evidence="1">
    <location>
        <begin position="5"/>
        <end position="67"/>
    </location>
</feature>
<dbReference type="PROSITE" id="PS50013">
    <property type="entry name" value="CHROMO_2"/>
    <property type="match status" value="1"/>
</dbReference>
<protein>
    <recommendedName>
        <fullName evidence="1">Chromo domain-containing protein</fullName>
    </recommendedName>
</protein>
<accession>G4Z653</accession>
<dbReference type="OMA" id="WEPLETM"/>
<dbReference type="Pfam" id="PF00385">
    <property type="entry name" value="Chromo"/>
    <property type="match status" value="1"/>
</dbReference>
<reference evidence="2 3" key="1">
    <citation type="journal article" date="2006" name="Science">
        <title>Phytophthora genome sequences uncover evolutionary origins and mechanisms of pathogenesis.</title>
        <authorList>
            <person name="Tyler B.M."/>
            <person name="Tripathy S."/>
            <person name="Zhang X."/>
            <person name="Dehal P."/>
            <person name="Jiang R.H."/>
            <person name="Aerts A."/>
            <person name="Arredondo F.D."/>
            <person name="Baxter L."/>
            <person name="Bensasson D."/>
            <person name="Beynon J.L."/>
            <person name="Chapman J."/>
            <person name="Damasceno C.M."/>
            <person name="Dorrance A.E."/>
            <person name="Dou D."/>
            <person name="Dickerman A.W."/>
            <person name="Dubchak I.L."/>
            <person name="Garbelotto M."/>
            <person name="Gijzen M."/>
            <person name="Gordon S.G."/>
            <person name="Govers F."/>
            <person name="Grunwald N.J."/>
            <person name="Huang W."/>
            <person name="Ivors K.L."/>
            <person name="Jones R.W."/>
            <person name="Kamoun S."/>
            <person name="Krampis K."/>
            <person name="Lamour K.H."/>
            <person name="Lee M.K."/>
            <person name="McDonald W.H."/>
            <person name="Medina M."/>
            <person name="Meijer H.J."/>
            <person name="Nordberg E.K."/>
            <person name="Maclean D.J."/>
            <person name="Ospina-Giraldo M.D."/>
            <person name="Morris P.F."/>
            <person name="Phuntumart V."/>
            <person name="Putnam N.H."/>
            <person name="Rash S."/>
            <person name="Rose J.K."/>
            <person name="Sakihama Y."/>
            <person name="Salamov A.A."/>
            <person name="Savidor A."/>
            <person name="Scheuring C.F."/>
            <person name="Smith B.M."/>
            <person name="Sobral B.W."/>
            <person name="Terry A."/>
            <person name="Torto-Alalibo T.A."/>
            <person name="Win J."/>
            <person name="Xu Z."/>
            <person name="Zhang H."/>
            <person name="Grigoriev I.V."/>
            <person name="Rokhsar D.S."/>
            <person name="Boore J.L."/>
        </authorList>
    </citation>
    <scope>NUCLEOTIDE SEQUENCE [LARGE SCALE GENOMIC DNA]</scope>
    <source>
        <strain evidence="2 3">P6497</strain>
    </source>
</reference>
<dbReference type="InParanoid" id="G4Z653"/>
<evidence type="ECO:0000313" key="3">
    <source>
        <dbReference type="Proteomes" id="UP000002640"/>
    </source>
</evidence>
<organism evidence="2 3">
    <name type="scientific">Phytophthora sojae (strain P6497)</name>
    <name type="common">Soybean stem and root rot agent</name>
    <name type="synonym">Phytophthora megasperma f. sp. glycines</name>
    <dbReference type="NCBI Taxonomy" id="1094619"/>
    <lineage>
        <taxon>Eukaryota</taxon>
        <taxon>Sar</taxon>
        <taxon>Stramenopiles</taxon>
        <taxon>Oomycota</taxon>
        <taxon>Peronosporomycetes</taxon>
        <taxon>Peronosporales</taxon>
        <taxon>Peronosporaceae</taxon>
        <taxon>Phytophthora</taxon>
    </lineage>
</organism>
<dbReference type="GeneID" id="20657489"/>
<dbReference type="Gene3D" id="2.40.50.40">
    <property type="match status" value="1"/>
</dbReference>
<proteinExistence type="predicted"/>
<dbReference type="EMBL" id="JH159153">
    <property type="protein sequence ID" value="EGZ20974.1"/>
    <property type="molecule type" value="Genomic_DNA"/>
</dbReference>
<gene>
    <name evidence="2" type="ORF">PHYSODRAFT_497891</name>
</gene>
<dbReference type="CDD" id="cd00024">
    <property type="entry name" value="CD_CSD"/>
    <property type="match status" value="1"/>
</dbReference>
<dbReference type="SMR" id="G4Z653"/>
<dbReference type="InterPro" id="IPR016197">
    <property type="entry name" value="Chromo-like_dom_sf"/>
</dbReference>
<evidence type="ECO:0000259" key="1">
    <source>
        <dbReference type="PROSITE" id="PS50013"/>
    </source>
</evidence>
<dbReference type="InterPro" id="IPR000953">
    <property type="entry name" value="Chromo/chromo_shadow_dom"/>
</dbReference>
<dbReference type="KEGG" id="psoj:PHYSODRAFT_497891"/>
<dbReference type="InterPro" id="IPR023780">
    <property type="entry name" value="Chromo_domain"/>
</dbReference>
<name>G4Z653_PHYSP</name>
<dbReference type="AlphaFoldDB" id="G4Z653"/>